<dbReference type="GO" id="GO:0003995">
    <property type="term" value="F:acyl-CoA dehydrogenase activity"/>
    <property type="evidence" value="ECO:0007669"/>
    <property type="project" value="InterPro"/>
</dbReference>
<gene>
    <name evidence="3" type="ORF">FB550_10164</name>
</gene>
<dbReference type="InterPro" id="IPR016161">
    <property type="entry name" value="Ald_DH/histidinol_DH"/>
</dbReference>
<dbReference type="PIRSF" id="PIRSF009414">
    <property type="entry name" value="LuxC"/>
    <property type="match status" value="1"/>
</dbReference>
<dbReference type="CDD" id="cd07080">
    <property type="entry name" value="ALDH_Acyl-CoA-Red_LuxC"/>
    <property type="match status" value="1"/>
</dbReference>
<sequence>MNNIKELNVFSVPDSIELNQLSSKTVIGKDMTFVLKFPVITGEELKGIIQQVQWNRDQYLSTLSITDIVEKIDLAVQKWLHPDYPLRKLAENLIPMITGYDEEMVRLQLKRYIRTFRKKELLRFLDEELDQPAMLDEFRPRKSGGMSKAFGPSTIFHVFSGNVPGVQVWSIIMGLLVKSGNIGKTSMAEPLFPVLFTESLAEVDKKLAEAIAILPWKGGTIELEEPAIEHCEAVIVYGSNETVEKLRRKVPPHKRFLSYGHKISFAYIGKEALTPDLYYDTIKKMAEDVSIYDQQSCLSPQTIYVEEGGSISSKQFAQMLGAELERYHKKRPRAKLKDEESMAIQRVRSRYQLESVQHENVAAFSSHADTSWTVIFHKETGFEGSPLNRFVHVYSVESVESVLFAIKPYQPYLQSCGLAVSPIRLVSLANQLGTYGVNRICSIGEMNQAKPGWHHDGRFNLLDLVRMTDIERNLEQNVERYDTDFE</sequence>
<dbReference type="EMBL" id="VIVN01000001">
    <property type="protein sequence ID" value="TWE08052.1"/>
    <property type="molecule type" value="Genomic_DNA"/>
</dbReference>
<comment type="catalytic activity">
    <reaction evidence="2">
        <text>a long-chain fatty aldehyde + NADP(+) + CoA = a long-chain fatty acyl-CoA + NADPH + H(+)</text>
        <dbReference type="Rhea" id="RHEA:15437"/>
        <dbReference type="ChEBI" id="CHEBI:15378"/>
        <dbReference type="ChEBI" id="CHEBI:17176"/>
        <dbReference type="ChEBI" id="CHEBI:57287"/>
        <dbReference type="ChEBI" id="CHEBI:57783"/>
        <dbReference type="ChEBI" id="CHEBI:58349"/>
        <dbReference type="ChEBI" id="CHEBI:83139"/>
        <dbReference type="EC" id="1.2.1.50"/>
    </reaction>
</comment>
<name>A0A561DXK0_9BACI</name>
<comment type="caution">
    <text evidence="3">The sequence shown here is derived from an EMBL/GenBank/DDBJ whole genome shotgun (WGS) entry which is preliminary data.</text>
</comment>
<evidence type="ECO:0000313" key="4">
    <source>
        <dbReference type="Proteomes" id="UP000319671"/>
    </source>
</evidence>
<keyword evidence="2" id="KW-0560">Oxidoreductase</keyword>
<dbReference type="AlphaFoldDB" id="A0A561DXK0"/>
<dbReference type="GO" id="GO:0008218">
    <property type="term" value="P:bioluminescence"/>
    <property type="evidence" value="ECO:0007669"/>
    <property type="project" value="InterPro"/>
</dbReference>
<proteinExistence type="inferred from homology"/>
<accession>A0A561DXK0</accession>
<evidence type="ECO:0000256" key="2">
    <source>
        <dbReference type="PIRNR" id="PIRNR009414"/>
    </source>
</evidence>
<dbReference type="GO" id="GO:0050062">
    <property type="term" value="F:long-chain-fatty-acyl-CoA reductase activity"/>
    <property type="evidence" value="ECO:0007669"/>
    <property type="project" value="UniProtKB-EC"/>
</dbReference>
<protein>
    <recommendedName>
        <fullName evidence="2">Acyl-CoA reductase</fullName>
        <ecNumber evidence="2">1.2.1.50</ecNumber>
    </recommendedName>
</protein>
<reference evidence="3 4" key="1">
    <citation type="submission" date="2019-06" db="EMBL/GenBank/DDBJ databases">
        <title>Sorghum-associated microbial communities from plants grown in Nebraska, USA.</title>
        <authorList>
            <person name="Schachtman D."/>
        </authorList>
    </citation>
    <scope>NUCLEOTIDE SEQUENCE [LARGE SCALE GENOMIC DNA]</scope>
    <source>
        <strain evidence="3 4">2482</strain>
    </source>
</reference>
<keyword evidence="4" id="KW-1185">Reference proteome</keyword>
<dbReference type="RefSeq" id="WP_144561808.1">
    <property type="nucleotide sequence ID" value="NZ_VIVN01000001.1"/>
</dbReference>
<dbReference type="InterPro" id="IPR008670">
    <property type="entry name" value="CoA_reduct_LuxC"/>
</dbReference>
<dbReference type="Pfam" id="PF05893">
    <property type="entry name" value="LuxC"/>
    <property type="match status" value="1"/>
</dbReference>
<dbReference type="EC" id="1.2.1.50" evidence="2"/>
<organism evidence="3 4">
    <name type="scientific">Neobacillus bataviensis</name>
    <dbReference type="NCBI Taxonomy" id="220685"/>
    <lineage>
        <taxon>Bacteria</taxon>
        <taxon>Bacillati</taxon>
        <taxon>Bacillota</taxon>
        <taxon>Bacilli</taxon>
        <taxon>Bacillales</taxon>
        <taxon>Bacillaceae</taxon>
        <taxon>Neobacillus</taxon>
    </lineage>
</organism>
<dbReference type="Proteomes" id="UP000319671">
    <property type="component" value="Unassembled WGS sequence"/>
</dbReference>
<dbReference type="SUPFAM" id="SSF53720">
    <property type="entry name" value="ALDH-like"/>
    <property type="match status" value="1"/>
</dbReference>
<evidence type="ECO:0000313" key="3">
    <source>
        <dbReference type="EMBL" id="TWE08052.1"/>
    </source>
</evidence>
<evidence type="ECO:0000256" key="1">
    <source>
        <dbReference type="ARBA" id="ARBA00022857"/>
    </source>
</evidence>
<comment type="similarity">
    <text evidence="2">Belongs to the LuxC family.</text>
</comment>
<keyword evidence="1 2" id="KW-0521">NADP</keyword>